<accession>A0ABZ3B123</accession>
<keyword evidence="1" id="KW-0732">Signal</keyword>
<proteinExistence type="predicted"/>
<dbReference type="RefSeq" id="WP_342321198.1">
    <property type="nucleotide sequence ID" value="NZ_CP151800.1"/>
</dbReference>
<evidence type="ECO:0000313" key="2">
    <source>
        <dbReference type="EMBL" id="WZV96772.1"/>
    </source>
</evidence>
<dbReference type="Proteomes" id="UP001466893">
    <property type="component" value="Chromosome"/>
</dbReference>
<name>A0ABZ3B123_9ENTR</name>
<gene>
    <name evidence="2" type="ORF">AAEY27_13885</name>
</gene>
<sequence length="218" mass="24941">MTQPGKWRWLYVLSLLLAMMVNSAHATITPEVDKVLQQGFPQQPEALANTTTALFAEYTRKKTVASLIFYSYGLLRQAKSFSTVNDFIHAAEYAKTGLFYLDEAVDANEDNLRVRYLRARIDAYLSADMGRCVVTLQDTEQLLAKSQLFDNDLVNHIRYMRYRALMNCNEHHRANLLLEKIKVQGTLAAKYLTLDSTSAPDWNMHEVMQIVMPLLKGE</sequence>
<feature type="signal peptide" evidence="1">
    <location>
        <begin position="1"/>
        <end position="26"/>
    </location>
</feature>
<dbReference type="EMBL" id="CP151800">
    <property type="protein sequence ID" value="WZV96772.1"/>
    <property type="molecule type" value="Genomic_DNA"/>
</dbReference>
<evidence type="ECO:0000313" key="3">
    <source>
        <dbReference type="Proteomes" id="UP001466893"/>
    </source>
</evidence>
<protein>
    <submittedName>
        <fullName evidence="2">Uncharacterized protein</fullName>
    </submittedName>
</protein>
<keyword evidence="3" id="KW-1185">Reference proteome</keyword>
<organism evidence="2 3">
    <name type="scientific">Kosakonia calanthes</name>
    <dbReference type="NCBI Taxonomy" id="3139408"/>
    <lineage>
        <taxon>Bacteria</taxon>
        <taxon>Pseudomonadati</taxon>
        <taxon>Pseudomonadota</taxon>
        <taxon>Gammaproteobacteria</taxon>
        <taxon>Enterobacterales</taxon>
        <taxon>Enterobacteriaceae</taxon>
        <taxon>Kosakonia</taxon>
    </lineage>
</organism>
<evidence type="ECO:0000256" key="1">
    <source>
        <dbReference type="SAM" id="SignalP"/>
    </source>
</evidence>
<reference evidence="2 3" key="1">
    <citation type="submission" date="2024-04" db="EMBL/GenBank/DDBJ databases">
        <title>Kosakonia calanthae sp. nov., a halophilic bacterium isolated from leaves of Calanthe tiplacata.</title>
        <authorList>
            <person name="Wu P."/>
        </authorList>
    </citation>
    <scope>NUCLEOTIDE SEQUENCE [LARGE SCALE GENOMIC DNA]</scope>
    <source>
        <strain evidence="2 3">BYX6</strain>
    </source>
</reference>
<feature type="chain" id="PRO_5045428247" evidence="1">
    <location>
        <begin position="27"/>
        <end position="218"/>
    </location>
</feature>